<comment type="caution">
    <text evidence="4">The sequence shown here is derived from an EMBL/GenBank/DDBJ whole genome shotgun (WGS) entry which is preliminary data.</text>
</comment>
<keyword evidence="1" id="KW-0175">Coiled coil</keyword>
<feature type="compositionally biased region" description="Basic and acidic residues" evidence="2">
    <location>
        <begin position="562"/>
        <end position="586"/>
    </location>
</feature>
<feature type="domain" description="FHA" evidence="3">
    <location>
        <begin position="1"/>
        <end position="51"/>
    </location>
</feature>
<feature type="compositionally biased region" description="Acidic residues" evidence="2">
    <location>
        <begin position="540"/>
        <end position="554"/>
    </location>
</feature>
<dbReference type="PANTHER" id="PTHR47458">
    <property type="entry name" value="SMAD/FHA DOMAIN-CONTAINING PROTEIN"/>
    <property type="match status" value="1"/>
</dbReference>
<evidence type="ECO:0000313" key="5">
    <source>
        <dbReference type="Proteomes" id="UP001190700"/>
    </source>
</evidence>
<protein>
    <recommendedName>
        <fullName evidence="3">FHA domain-containing protein</fullName>
    </recommendedName>
</protein>
<evidence type="ECO:0000256" key="2">
    <source>
        <dbReference type="SAM" id="MobiDB-lite"/>
    </source>
</evidence>
<dbReference type="AlphaFoldDB" id="A0AAE0FRM6"/>
<evidence type="ECO:0000313" key="4">
    <source>
        <dbReference type="EMBL" id="KAK3264787.1"/>
    </source>
</evidence>
<dbReference type="InterPro" id="IPR008984">
    <property type="entry name" value="SMAD_FHA_dom_sf"/>
</dbReference>
<reference evidence="4 5" key="1">
    <citation type="journal article" date="2015" name="Genome Biol. Evol.">
        <title>Comparative Genomics of a Bacterivorous Green Alga Reveals Evolutionary Causalities and Consequences of Phago-Mixotrophic Mode of Nutrition.</title>
        <authorList>
            <person name="Burns J.A."/>
            <person name="Paasch A."/>
            <person name="Narechania A."/>
            <person name="Kim E."/>
        </authorList>
    </citation>
    <scope>NUCLEOTIDE SEQUENCE [LARGE SCALE GENOMIC DNA]</scope>
    <source>
        <strain evidence="4 5">PLY_AMNH</strain>
    </source>
</reference>
<organism evidence="4 5">
    <name type="scientific">Cymbomonas tetramitiformis</name>
    <dbReference type="NCBI Taxonomy" id="36881"/>
    <lineage>
        <taxon>Eukaryota</taxon>
        <taxon>Viridiplantae</taxon>
        <taxon>Chlorophyta</taxon>
        <taxon>Pyramimonadophyceae</taxon>
        <taxon>Pyramimonadales</taxon>
        <taxon>Pyramimonadaceae</taxon>
        <taxon>Cymbomonas</taxon>
    </lineage>
</organism>
<proteinExistence type="predicted"/>
<feature type="region of interest" description="Disordered" evidence="2">
    <location>
        <begin position="499"/>
        <end position="783"/>
    </location>
</feature>
<dbReference type="PROSITE" id="PS50006">
    <property type="entry name" value="FHA_DOMAIN"/>
    <property type="match status" value="1"/>
</dbReference>
<keyword evidence="5" id="KW-1185">Reference proteome</keyword>
<accession>A0AAE0FRM6</accession>
<gene>
    <name evidence="4" type="ORF">CYMTET_26495</name>
</gene>
<dbReference type="EMBL" id="LGRX02014360">
    <property type="protein sequence ID" value="KAK3264787.1"/>
    <property type="molecule type" value="Genomic_DNA"/>
</dbReference>
<dbReference type="SUPFAM" id="SSF49879">
    <property type="entry name" value="SMAD/FHA domain"/>
    <property type="match status" value="1"/>
</dbReference>
<evidence type="ECO:0000259" key="3">
    <source>
        <dbReference type="PROSITE" id="PS50006"/>
    </source>
</evidence>
<evidence type="ECO:0000256" key="1">
    <source>
        <dbReference type="SAM" id="Coils"/>
    </source>
</evidence>
<dbReference type="Pfam" id="PF00498">
    <property type="entry name" value="FHA"/>
    <property type="match status" value="1"/>
</dbReference>
<dbReference type="InterPro" id="IPR000253">
    <property type="entry name" value="FHA_dom"/>
</dbReference>
<feature type="coiled-coil region" evidence="1">
    <location>
        <begin position="290"/>
        <end position="338"/>
    </location>
</feature>
<sequence>MATVSNVHFRVYKQDDHHACQVQPQEESDVQCTAFIEDLSSTGTYVNGIKLAKNVSRDLQEGAVISLGTPNMSEKNQPVFVFRVTKDGELPEDLAAARSPDKAPPGSATTVLGKRNLTAINQHTGGEARRRSSEGGFSYGTKRAHHAEPSAAGEESDMHKLVMELRKGNQSLRHQVEQAKQEAAQLQKEVGSVRHAHEVELETRERSHKDQMDDLQQRAQRAEAEYAEEILALKDSLKGAEQRAAVADSNRVASDQSLADAEAALLQGKVLQEELRQRLSSIEGLLQEGRHAAEKAAAEAETKHEDLRRRLQEERVALAREQEHVTQAQEALRTERSQAAATHARLEELRECLSHAEAAKLEAADLDRAQKAELDVLRSEVTRQEQLHYAAQDTATAFQEQGSVLTAQVRSIEDTYRQLQSSMEKLGKRLQDATAVEFKWETEDQDIKADDGSEVAVSDGHTGELAEVDADGLVCTMEAAEADSGWVDPLSVVNHIVQPAGEATEDEEEGTIGRGCSGEGTDKTQLVEQEVLDRAAMEASDVDEDDATQMDEELATQVISKEAAEPEKVDGSSMEVDKAEDVKDEMLDSLAAAPRVPPADNLPLAESSEPKSEPKTQSAGKGELQEPMRSLSPGGERLEPLVEAQPPESRQEDAGRCDMYADASSCEQNDHESEKGTQEEVEDDDDDDDYEDGDDDDDDGDLQAGYNDADKGGLSVHQEGARRGTPMNTDKGDTSAAASPERGPEAEMQPTREAATEAETYHKPTLDLEIYPTQDPAHGSILY</sequence>
<feature type="coiled-coil region" evidence="1">
    <location>
        <begin position="409"/>
        <end position="436"/>
    </location>
</feature>
<feature type="compositionally biased region" description="Basic and acidic residues" evidence="2">
    <location>
        <begin position="668"/>
        <end position="678"/>
    </location>
</feature>
<dbReference type="PANTHER" id="PTHR47458:SF1">
    <property type="entry name" value="SMAD_FHA DOMAIN-CONTAINING PROTEIN"/>
    <property type="match status" value="1"/>
</dbReference>
<feature type="region of interest" description="Disordered" evidence="2">
    <location>
        <begin position="120"/>
        <end position="156"/>
    </location>
</feature>
<name>A0AAE0FRM6_9CHLO</name>
<dbReference type="Gene3D" id="2.60.200.20">
    <property type="match status" value="1"/>
</dbReference>
<feature type="compositionally biased region" description="Acidic residues" evidence="2">
    <location>
        <begin position="679"/>
        <end position="701"/>
    </location>
</feature>
<dbReference type="Proteomes" id="UP001190700">
    <property type="component" value="Unassembled WGS sequence"/>
</dbReference>
<feature type="coiled-coil region" evidence="1">
    <location>
        <begin position="162"/>
        <end position="243"/>
    </location>
</feature>